<comment type="caution">
    <text evidence="1">The sequence shown here is derived from an EMBL/GenBank/DDBJ whole genome shotgun (WGS) entry which is preliminary data.</text>
</comment>
<proteinExistence type="predicted"/>
<evidence type="ECO:0000313" key="1">
    <source>
        <dbReference type="EMBL" id="KAJ8446899.1"/>
    </source>
</evidence>
<dbReference type="Proteomes" id="UP001153076">
    <property type="component" value="Unassembled WGS sequence"/>
</dbReference>
<sequence>MSIVMIMSCYFPPRVAMEITRMLTLLRLCMEGALSDYGMSGAYECLCAYLTKRYRAYLSSTYHCGPAALVNSEDSQIVFTGLFDWALGCSNEIQKEAVTPRDPFLEACGVTAFDIGTNYRGIVDLDVMSPQNGICYTAIMNFRPGALKVSLSPIRAYYYHLKGLRNVDYTYHTT</sequence>
<keyword evidence="2" id="KW-1185">Reference proteome</keyword>
<evidence type="ECO:0000313" key="2">
    <source>
        <dbReference type="Proteomes" id="UP001153076"/>
    </source>
</evidence>
<name>A0A9Q1KNQ7_9CARY</name>
<accession>A0A9Q1KNQ7</accession>
<reference evidence="1" key="1">
    <citation type="submission" date="2022-04" db="EMBL/GenBank/DDBJ databases">
        <title>Carnegiea gigantea Genome sequencing and assembly v2.</title>
        <authorList>
            <person name="Copetti D."/>
            <person name="Sanderson M.J."/>
            <person name="Burquez A."/>
            <person name="Wojciechowski M.F."/>
        </authorList>
    </citation>
    <scope>NUCLEOTIDE SEQUENCE</scope>
    <source>
        <strain evidence="1">SGP5-SGP5p</strain>
        <tissue evidence="1">Aerial part</tissue>
    </source>
</reference>
<dbReference type="AlphaFoldDB" id="A0A9Q1KNQ7"/>
<dbReference type="EMBL" id="JAKOGI010000047">
    <property type="protein sequence ID" value="KAJ8446899.1"/>
    <property type="molecule type" value="Genomic_DNA"/>
</dbReference>
<gene>
    <name evidence="1" type="ORF">Cgig2_013200</name>
</gene>
<protein>
    <submittedName>
        <fullName evidence="1">Uncharacterized protein</fullName>
    </submittedName>
</protein>
<organism evidence="1 2">
    <name type="scientific">Carnegiea gigantea</name>
    <dbReference type="NCBI Taxonomy" id="171969"/>
    <lineage>
        <taxon>Eukaryota</taxon>
        <taxon>Viridiplantae</taxon>
        <taxon>Streptophyta</taxon>
        <taxon>Embryophyta</taxon>
        <taxon>Tracheophyta</taxon>
        <taxon>Spermatophyta</taxon>
        <taxon>Magnoliopsida</taxon>
        <taxon>eudicotyledons</taxon>
        <taxon>Gunneridae</taxon>
        <taxon>Pentapetalae</taxon>
        <taxon>Caryophyllales</taxon>
        <taxon>Cactineae</taxon>
        <taxon>Cactaceae</taxon>
        <taxon>Cactoideae</taxon>
        <taxon>Echinocereeae</taxon>
        <taxon>Carnegiea</taxon>
    </lineage>
</organism>